<dbReference type="GO" id="GO:0031380">
    <property type="term" value="C:nuclear RNA-directed RNA polymerase complex"/>
    <property type="evidence" value="ECO:0007669"/>
    <property type="project" value="TreeGrafter"/>
</dbReference>
<dbReference type="EMBL" id="KN832871">
    <property type="protein sequence ID" value="KIN05952.1"/>
    <property type="molecule type" value="Genomic_DNA"/>
</dbReference>
<evidence type="ECO:0000256" key="2">
    <source>
        <dbReference type="SAM" id="MobiDB-lite"/>
    </source>
</evidence>
<keyword evidence="6" id="KW-1185">Reference proteome</keyword>
<proteinExistence type="predicted"/>
<keyword evidence="1" id="KW-0347">Helicase</keyword>
<feature type="region of interest" description="Disordered" evidence="2">
    <location>
        <begin position="1"/>
        <end position="47"/>
    </location>
</feature>
<evidence type="ECO:0008006" key="7">
    <source>
        <dbReference type="Google" id="ProtNLM"/>
    </source>
</evidence>
<evidence type="ECO:0000313" key="5">
    <source>
        <dbReference type="EMBL" id="KIN05952.1"/>
    </source>
</evidence>
<dbReference type="InterPro" id="IPR027417">
    <property type="entry name" value="P-loop_NTPase"/>
</dbReference>
<dbReference type="GO" id="GO:0004386">
    <property type="term" value="F:helicase activity"/>
    <property type="evidence" value="ECO:0007669"/>
    <property type="project" value="InterPro"/>
</dbReference>
<dbReference type="CDD" id="cd18808">
    <property type="entry name" value="SF1_C_Upf1"/>
    <property type="match status" value="1"/>
</dbReference>
<feature type="domain" description="DNA2/NAM7 helicase-like C-terminal" evidence="4">
    <location>
        <begin position="845"/>
        <end position="1073"/>
    </location>
</feature>
<sequence>MSTPGPSSAKGANPNKAPLPQEPLRGTKRAKKDQAQKPHPKKAKTNAAVQQALRELSTWTHDLQSAPRGQDFPGGMIINKVWNGRKNCDLVTYQRVGSAGVQLESLTVPQVWEGWRVRIDLDSQAPGILLSKSDVEIRITVRNIRLKTLAEHGDNVFNESSVCGSSLNVVNVQKAFAEALQTPNLSDDEAEKLTAFGASPNPEIVGINCLQFVLRGKMHAGIRKASLKKEVREKQLADVQDVLKAMNSNAVFTLVRKTASVQKELDDYWRHRVRLCVDKNICPFFNEEVNNAGGYAFKKFLDDPERKLSHQPWMAKPSDLTSVAELKTYASHAARRKFDNSRHWEIILSAALMHEIEYKNICLNKYFRFGIDHEAKVIRRSGQYVQLEVSVFRHSEQLAMPSLAVNTKMKLHTGELIVEKDDMVDEEAPRKEDVEMAGYSQVYSGYEYRAKVLSKETTKAFVVSLFFDKRDKDTDAKFRLNNRVTIQLEMKRNHVPSDRQLAAIGLIARADKNESLSAHEKTFAQYLHRFMLGEGAPDLIDAKSPIDEKSNELTEEIWNGFNDWAYSVSLNTEQSEAWTSIFLGTNMFTQVQGPPGTGKTRLNVMSILCFALLGYRTVITAPTNKACEATLKALIRELAGLYAVFPAAKTLFKIVHFPTSATLTDQLLYPDNEAESNVEADVRDMYNEGVDGVNALRQDLRQYQLWSLIEDHFIDIAEKGKVAPQTAADANKWLDTHHNLRTNSKISLEEKKQFLKLGRDAAEEVFKDPLVKIVVTTSNNADQLREIGYKCEALIIDECAFGTEHDTCVPLSLNAQWVILTGDHQQLKPIVQSKLHNEYASQLGLSLFERVLGQDNISLLRLKVNYRMHPDIALLPGILGYEWLGCGDNTAKPNEEMEAVDNSIETWWNSKAALTYRRNRRQPLYGRKSSGSIRRLFFNVEGAISACPPHSISTVNFANVVALVDVVVSILEEAEQSGKFLDVNLISILTPYNEQKEELVKHIRLYMSTMGYTKFPSVLTIDSMQGGENAVIILDLTAANPNHGSSVGFMQTWNRLNVALTRAQRYLFIVGNIDVWRSELSILGGPYRARKLCYLIMDLLELGDIIDVKDLPNALPADKEELESRDRSEWSRKIPQPRDSRLIDKLEAMASAYKADVKVRENFEKKLINELNRKRSTAATFQKLYEDGKHFATNLNTNDELTADCANEDNNSLDLDVTIENSTDPIVEEAIKRSLDPKEQVDAPAFTAEQFKEFQL</sequence>
<feature type="domain" description="DNA2/NAM7 helicase helicase" evidence="3">
    <location>
        <begin position="570"/>
        <end position="834"/>
    </location>
</feature>
<dbReference type="STRING" id="913774.A0A0C3HUM5"/>
<dbReference type="PANTHER" id="PTHR10887">
    <property type="entry name" value="DNA2/NAM7 HELICASE FAMILY"/>
    <property type="match status" value="1"/>
</dbReference>
<dbReference type="InParanoid" id="A0A0C3HUM5"/>
<protein>
    <recommendedName>
        <fullName evidence="7">DNA2/NAM7 helicase-like C-terminal domain-containing protein</fullName>
    </recommendedName>
</protein>
<keyword evidence="1" id="KW-0067">ATP-binding</keyword>
<name>A0A0C3HUM5_OIDMZ</name>
<dbReference type="Pfam" id="PF13087">
    <property type="entry name" value="AAA_12"/>
    <property type="match status" value="1"/>
</dbReference>
<dbReference type="Gene3D" id="3.40.50.300">
    <property type="entry name" value="P-loop containing nucleotide triphosphate hydrolases"/>
    <property type="match status" value="2"/>
</dbReference>
<dbReference type="InterPro" id="IPR047187">
    <property type="entry name" value="SF1_C_Upf1"/>
</dbReference>
<dbReference type="OrthoDB" id="3564945at2759"/>
<dbReference type="InterPro" id="IPR041679">
    <property type="entry name" value="DNA2/NAM7-like_C"/>
</dbReference>
<dbReference type="Proteomes" id="UP000054321">
    <property type="component" value="Unassembled WGS sequence"/>
</dbReference>
<dbReference type="HOGENOM" id="CLU_265276_0_0_1"/>
<reference evidence="5 6" key="1">
    <citation type="submission" date="2014-04" db="EMBL/GenBank/DDBJ databases">
        <authorList>
            <consortium name="DOE Joint Genome Institute"/>
            <person name="Kuo A."/>
            <person name="Martino E."/>
            <person name="Perotto S."/>
            <person name="Kohler A."/>
            <person name="Nagy L.G."/>
            <person name="Floudas D."/>
            <person name="Copeland A."/>
            <person name="Barry K.W."/>
            <person name="Cichocki N."/>
            <person name="Veneault-Fourrey C."/>
            <person name="LaButti K."/>
            <person name="Lindquist E.A."/>
            <person name="Lipzen A."/>
            <person name="Lundell T."/>
            <person name="Morin E."/>
            <person name="Murat C."/>
            <person name="Sun H."/>
            <person name="Tunlid A."/>
            <person name="Henrissat B."/>
            <person name="Grigoriev I.V."/>
            <person name="Hibbett D.S."/>
            <person name="Martin F."/>
            <person name="Nordberg H.P."/>
            <person name="Cantor M.N."/>
            <person name="Hua S.X."/>
        </authorList>
    </citation>
    <scope>NUCLEOTIDE SEQUENCE [LARGE SCALE GENOMIC DNA]</scope>
    <source>
        <strain evidence="5 6">Zn</strain>
    </source>
</reference>
<dbReference type="Pfam" id="PF13086">
    <property type="entry name" value="AAA_11"/>
    <property type="match status" value="1"/>
</dbReference>
<gene>
    <name evidence="5" type="ORF">OIDMADRAFT_24308</name>
</gene>
<organism evidence="5 6">
    <name type="scientific">Oidiodendron maius (strain Zn)</name>
    <dbReference type="NCBI Taxonomy" id="913774"/>
    <lineage>
        <taxon>Eukaryota</taxon>
        <taxon>Fungi</taxon>
        <taxon>Dikarya</taxon>
        <taxon>Ascomycota</taxon>
        <taxon>Pezizomycotina</taxon>
        <taxon>Leotiomycetes</taxon>
        <taxon>Leotiomycetes incertae sedis</taxon>
        <taxon>Myxotrichaceae</taxon>
        <taxon>Oidiodendron</taxon>
    </lineage>
</organism>
<dbReference type="AlphaFoldDB" id="A0A0C3HUM5"/>
<dbReference type="InterPro" id="IPR045055">
    <property type="entry name" value="DNA2/NAM7-like"/>
</dbReference>
<evidence type="ECO:0000256" key="1">
    <source>
        <dbReference type="ARBA" id="ARBA00022806"/>
    </source>
</evidence>
<dbReference type="PANTHER" id="PTHR10887:SF341">
    <property type="entry name" value="NFX1-TYPE ZINC FINGER-CONTAINING PROTEIN 1"/>
    <property type="match status" value="1"/>
</dbReference>
<dbReference type="InterPro" id="IPR041677">
    <property type="entry name" value="DNA2/NAM7_AAA_11"/>
</dbReference>
<dbReference type="GO" id="GO:0031048">
    <property type="term" value="P:regulatory ncRNA-mediated heterochromatin formation"/>
    <property type="evidence" value="ECO:0007669"/>
    <property type="project" value="TreeGrafter"/>
</dbReference>
<evidence type="ECO:0000313" key="6">
    <source>
        <dbReference type="Proteomes" id="UP000054321"/>
    </source>
</evidence>
<reference evidence="6" key="2">
    <citation type="submission" date="2015-01" db="EMBL/GenBank/DDBJ databases">
        <title>Evolutionary Origins and Diversification of the Mycorrhizal Mutualists.</title>
        <authorList>
            <consortium name="DOE Joint Genome Institute"/>
            <consortium name="Mycorrhizal Genomics Consortium"/>
            <person name="Kohler A."/>
            <person name="Kuo A."/>
            <person name="Nagy L.G."/>
            <person name="Floudas D."/>
            <person name="Copeland A."/>
            <person name="Barry K.W."/>
            <person name="Cichocki N."/>
            <person name="Veneault-Fourrey C."/>
            <person name="LaButti K."/>
            <person name="Lindquist E.A."/>
            <person name="Lipzen A."/>
            <person name="Lundell T."/>
            <person name="Morin E."/>
            <person name="Murat C."/>
            <person name="Riley R."/>
            <person name="Ohm R."/>
            <person name="Sun H."/>
            <person name="Tunlid A."/>
            <person name="Henrissat B."/>
            <person name="Grigoriev I.V."/>
            <person name="Hibbett D.S."/>
            <person name="Martin F."/>
        </authorList>
    </citation>
    <scope>NUCLEOTIDE SEQUENCE [LARGE SCALE GENOMIC DNA]</scope>
    <source>
        <strain evidence="6">Zn</strain>
    </source>
</reference>
<evidence type="ECO:0000259" key="3">
    <source>
        <dbReference type="Pfam" id="PF13086"/>
    </source>
</evidence>
<evidence type="ECO:0000259" key="4">
    <source>
        <dbReference type="Pfam" id="PF13087"/>
    </source>
</evidence>
<keyword evidence="1" id="KW-0378">Hydrolase</keyword>
<accession>A0A0C3HUM5</accession>
<keyword evidence="1" id="KW-0547">Nucleotide-binding</keyword>
<dbReference type="SUPFAM" id="SSF52540">
    <property type="entry name" value="P-loop containing nucleoside triphosphate hydrolases"/>
    <property type="match status" value="1"/>
</dbReference>